<evidence type="ECO:0000256" key="2">
    <source>
        <dbReference type="ARBA" id="ARBA00008000"/>
    </source>
</evidence>
<dbReference type="SUPFAM" id="SSF46548">
    <property type="entry name" value="alpha-helical ferredoxin"/>
    <property type="match status" value="1"/>
</dbReference>
<dbReference type="GO" id="GO:0071949">
    <property type="term" value="F:FAD binding"/>
    <property type="evidence" value="ECO:0007669"/>
    <property type="project" value="InterPro"/>
</dbReference>
<name>A0A3D8MBR3_9ALTE</name>
<dbReference type="PANTHER" id="PTHR11748:SF111">
    <property type="entry name" value="D-LACTATE DEHYDROGENASE, MITOCHONDRIAL-RELATED"/>
    <property type="match status" value="1"/>
</dbReference>
<dbReference type="Gene3D" id="1.10.1060.10">
    <property type="entry name" value="Alpha-helical ferredoxin"/>
    <property type="match status" value="1"/>
</dbReference>
<organism evidence="13 14">
    <name type="scientific">Alteromonas aestuariivivens</name>
    <dbReference type="NCBI Taxonomy" id="1938339"/>
    <lineage>
        <taxon>Bacteria</taxon>
        <taxon>Pseudomonadati</taxon>
        <taxon>Pseudomonadota</taxon>
        <taxon>Gammaproteobacteria</taxon>
        <taxon>Alteromonadales</taxon>
        <taxon>Alteromonadaceae</taxon>
        <taxon>Alteromonas/Salinimonas group</taxon>
        <taxon>Alteromonas</taxon>
    </lineage>
</organism>
<keyword evidence="5" id="KW-0274">FAD</keyword>
<dbReference type="Gene3D" id="3.30.70.2740">
    <property type="match status" value="1"/>
</dbReference>
<sequence>MPDVIPDERIISDISRRVAFSTDASFYTKIPRLVVQVANTEEMQQLLQLVSHHGIAVTFRAAGTSLSGQAISDSVLIMLTRDWQQTRVLEDGRRITLQPGVIGAAANQALRPFQRKIGPDPASINTCKIGGIAANNASGMCCGVKNNSYHTLDEIQFVLSDGTCVDTGNAASVGRFRTSHATLLKGLSELAMVVRNNPALSSRIEHQYRLKNTLGYGINALLDFDDPVDILSHLLIGSEGTLAFIASITYRTVAIPAASATGLYLFGDIRQACEQIPALRQHNVSAVELMDTRALRSVANLLAPFCDAPVKDGEVALLIEVGAGDEATLNARLAHINRELEGSAAKPMCPFTPEPQRCAELWKIRKGLFPAVGAVRQTGTTVIIEDVAFPLEYLADGLNGLERLFRQHGYDEAIIFGHALDGNVHFVFTQGFETAGDIERYQHFMQDVAQLVTEQFQGTLKAEHGTGRNMAPFLALQWGEDGAGIMRRIKNLLDPAGVLNPGVIINDDPKAHLKDLKSLPSVDPIVDKCIECGFCEPQCPSLHYTLSPRQRIALQRRRATLAVEERVQIDRDFQFLGVDSCAATGLCATTCPVGINTGNWITELRTRAASHAWVANYTRSHLSSLLAAGRAGLSTARQLARWLGPDRLSDFSRQANRLTGGLIPVWYDALPDGADTHYQTSAGFSQKVVYFITCPNRVFGSSGGEEALPDVVVRLLNKAGFEVLVPKRSEGQCCGQPWQSKGYPDHSRQAKEGLTELLQRFSENGKWPVIVDASPCARQLQDNEKLKLFEITEFLLTQAVPRLKITPSDEAIMLHITCSSTHMDNGLALRTLAHLCSENVTEAENITCCGFAGDKGFTHPELNAAALASLPAAIPQGCQRGVSNSRTCELGLSHHSGIPYAHILYLLDEVSRPLSPSESEQHE</sequence>
<accession>A0A3D8MBR3</accession>
<dbReference type="InterPro" id="IPR016167">
    <property type="entry name" value="FAD-bd_PCMH_sub1"/>
</dbReference>
<dbReference type="SUPFAM" id="SSF55103">
    <property type="entry name" value="FAD-linked oxidases, C-terminal domain"/>
    <property type="match status" value="1"/>
</dbReference>
<dbReference type="SUPFAM" id="SSF56176">
    <property type="entry name" value="FAD-binding/transporter-associated domain-like"/>
    <property type="match status" value="1"/>
</dbReference>
<dbReference type="Gene3D" id="3.30.43.10">
    <property type="entry name" value="Uridine Diphospho-n-acetylenolpyruvylglucosamine Reductase, domain 2"/>
    <property type="match status" value="1"/>
</dbReference>
<protein>
    <recommendedName>
        <fullName evidence="10">D-lactate dehydrogenase (cytochrome)</fullName>
        <ecNumber evidence="10">1.1.2.4</ecNumber>
    </recommendedName>
</protein>
<dbReference type="Proteomes" id="UP000256561">
    <property type="component" value="Unassembled WGS sequence"/>
</dbReference>
<gene>
    <name evidence="13" type="ORF">DXV75_06475</name>
</gene>
<dbReference type="InterPro" id="IPR016171">
    <property type="entry name" value="Vanillyl_alc_oxidase_C-sub2"/>
</dbReference>
<evidence type="ECO:0000256" key="10">
    <source>
        <dbReference type="ARBA" id="ARBA00038897"/>
    </source>
</evidence>
<dbReference type="InterPro" id="IPR006094">
    <property type="entry name" value="Oxid_FAD_bind_N"/>
</dbReference>
<feature type="domain" description="4Fe-4S ferredoxin-type" evidence="11">
    <location>
        <begin position="518"/>
        <end position="549"/>
    </location>
</feature>
<feature type="domain" description="FAD-binding PCMH-type" evidence="12">
    <location>
        <begin position="27"/>
        <end position="255"/>
    </location>
</feature>
<dbReference type="OrthoDB" id="9811557at2"/>
<evidence type="ECO:0000259" key="12">
    <source>
        <dbReference type="PROSITE" id="PS51387"/>
    </source>
</evidence>
<dbReference type="EMBL" id="QRHA01000004">
    <property type="protein sequence ID" value="RDV26852.1"/>
    <property type="molecule type" value="Genomic_DNA"/>
</dbReference>
<evidence type="ECO:0000256" key="1">
    <source>
        <dbReference type="ARBA" id="ARBA00001974"/>
    </source>
</evidence>
<comment type="caution">
    <text evidence="13">The sequence shown here is derived from an EMBL/GenBank/DDBJ whole genome shotgun (WGS) entry which is preliminary data.</text>
</comment>
<evidence type="ECO:0000256" key="6">
    <source>
        <dbReference type="ARBA" id="ARBA00022946"/>
    </source>
</evidence>
<dbReference type="Gene3D" id="3.30.70.2190">
    <property type="match status" value="1"/>
</dbReference>
<dbReference type="PROSITE" id="PS51387">
    <property type="entry name" value="FAD_PCMH"/>
    <property type="match status" value="1"/>
</dbReference>
<dbReference type="EC" id="1.1.2.4" evidence="10"/>
<dbReference type="Pfam" id="PF01565">
    <property type="entry name" value="FAD_binding_4"/>
    <property type="match status" value="1"/>
</dbReference>
<dbReference type="PROSITE" id="PS00198">
    <property type="entry name" value="4FE4S_FER_1"/>
    <property type="match status" value="1"/>
</dbReference>
<dbReference type="InterPro" id="IPR017900">
    <property type="entry name" value="4Fe4S_Fe_S_CS"/>
</dbReference>
<dbReference type="PROSITE" id="PS51379">
    <property type="entry name" value="4FE4S_FER_2"/>
    <property type="match status" value="1"/>
</dbReference>
<dbReference type="InterPro" id="IPR009051">
    <property type="entry name" value="Helical_ferredxn"/>
</dbReference>
<evidence type="ECO:0000256" key="8">
    <source>
        <dbReference type="ARBA" id="ARBA00023004"/>
    </source>
</evidence>
<dbReference type="Gene3D" id="1.10.45.10">
    <property type="entry name" value="Vanillyl-alcohol Oxidase, Chain A, domain 4"/>
    <property type="match status" value="1"/>
</dbReference>
<dbReference type="GO" id="GO:1903457">
    <property type="term" value="P:lactate catabolic process"/>
    <property type="evidence" value="ECO:0007669"/>
    <property type="project" value="TreeGrafter"/>
</dbReference>
<dbReference type="InterPro" id="IPR004017">
    <property type="entry name" value="Cys_rich_dom"/>
</dbReference>
<dbReference type="GO" id="GO:0004458">
    <property type="term" value="F:D-lactate dehydrogenase (cytochrome) activity"/>
    <property type="evidence" value="ECO:0007669"/>
    <property type="project" value="UniProtKB-EC"/>
</dbReference>
<dbReference type="GO" id="GO:0046872">
    <property type="term" value="F:metal ion binding"/>
    <property type="evidence" value="ECO:0007669"/>
    <property type="project" value="UniProtKB-KW"/>
</dbReference>
<keyword evidence="4" id="KW-0479">Metal-binding</keyword>
<dbReference type="Pfam" id="PF02913">
    <property type="entry name" value="FAD-oxidase_C"/>
    <property type="match status" value="1"/>
</dbReference>
<dbReference type="InterPro" id="IPR004113">
    <property type="entry name" value="FAD-bd_oxidored_4_C"/>
</dbReference>
<comment type="cofactor">
    <cofactor evidence="1">
        <name>FAD</name>
        <dbReference type="ChEBI" id="CHEBI:57692"/>
    </cofactor>
</comment>
<dbReference type="GO" id="GO:0008720">
    <property type="term" value="F:D-lactate dehydrogenase (NAD+) activity"/>
    <property type="evidence" value="ECO:0007669"/>
    <property type="project" value="TreeGrafter"/>
</dbReference>
<keyword evidence="6" id="KW-0809">Transit peptide</keyword>
<dbReference type="InterPro" id="IPR017896">
    <property type="entry name" value="4Fe4S_Fe-S-bd"/>
</dbReference>
<evidence type="ECO:0000256" key="9">
    <source>
        <dbReference type="ARBA" id="ARBA00023014"/>
    </source>
</evidence>
<dbReference type="InterPro" id="IPR016166">
    <property type="entry name" value="FAD-bd_PCMH"/>
</dbReference>
<dbReference type="Gene3D" id="3.30.465.10">
    <property type="match status" value="1"/>
</dbReference>
<keyword evidence="3" id="KW-0285">Flavoprotein</keyword>
<evidence type="ECO:0000259" key="11">
    <source>
        <dbReference type="PROSITE" id="PS51379"/>
    </source>
</evidence>
<keyword evidence="9" id="KW-0411">Iron-sulfur</keyword>
<evidence type="ECO:0000256" key="7">
    <source>
        <dbReference type="ARBA" id="ARBA00023002"/>
    </source>
</evidence>
<keyword evidence="8" id="KW-0408">Iron</keyword>
<evidence type="ECO:0000256" key="5">
    <source>
        <dbReference type="ARBA" id="ARBA00022827"/>
    </source>
</evidence>
<dbReference type="PANTHER" id="PTHR11748">
    <property type="entry name" value="D-LACTATE DEHYDROGENASE"/>
    <property type="match status" value="1"/>
</dbReference>
<dbReference type="AlphaFoldDB" id="A0A3D8MBR3"/>
<evidence type="ECO:0000313" key="14">
    <source>
        <dbReference type="Proteomes" id="UP000256561"/>
    </source>
</evidence>
<dbReference type="InterPro" id="IPR016164">
    <property type="entry name" value="FAD-linked_Oxase-like_C"/>
</dbReference>
<evidence type="ECO:0000313" key="13">
    <source>
        <dbReference type="EMBL" id="RDV26852.1"/>
    </source>
</evidence>
<evidence type="ECO:0000256" key="3">
    <source>
        <dbReference type="ARBA" id="ARBA00022630"/>
    </source>
</evidence>
<dbReference type="InterPro" id="IPR036318">
    <property type="entry name" value="FAD-bd_PCMH-like_sf"/>
</dbReference>
<evidence type="ECO:0000256" key="4">
    <source>
        <dbReference type="ARBA" id="ARBA00022723"/>
    </source>
</evidence>
<proteinExistence type="inferred from homology"/>
<dbReference type="GO" id="GO:0051536">
    <property type="term" value="F:iron-sulfur cluster binding"/>
    <property type="evidence" value="ECO:0007669"/>
    <property type="project" value="UniProtKB-KW"/>
</dbReference>
<keyword evidence="7" id="KW-0560">Oxidoreductase</keyword>
<keyword evidence="14" id="KW-1185">Reference proteome</keyword>
<dbReference type="Pfam" id="PF02754">
    <property type="entry name" value="CCG"/>
    <property type="match status" value="2"/>
</dbReference>
<reference evidence="14" key="1">
    <citation type="submission" date="2018-08" db="EMBL/GenBank/DDBJ databases">
        <authorList>
            <person name="Zhang J."/>
            <person name="Du Z.-J."/>
        </authorList>
    </citation>
    <scope>NUCLEOTIDE SEQUENCE [LARGE SCALE GENOMIC DNA]</scope>
    <source>
        <strain evidence="14">KCTC 52655</strain>
    </source>
</reference>
<dbReference type="InterPro" id="IPR016169">
    <property type="entry name" value="FAD-bd_PCMH_sub2"/>
</dbReference>
<dbReference type="Pfam" id="PF13183">
    <property type="entry name" value="Fer4_8"/>
    <property type="match status" value="1"/>
</dbReference>
<comment type="similarity">
    <text evidence="2">Belongs to the FAD-binding oxidoreductase/transferase type 4 family.</text>
</comment>